<dbReference type="Proteomes" id="UP000594034">
    <property type="component" value="Chromosome"/>
</dbReference>
<dbReference type="PANTHER" id="PTHR45138:SF24">
    <property type="entry name" value="DIGUANYLATE CYCLASE DGCC-RELATED"/>
    <property type="match status" value="1"/>
</dbReference>
<name>A0A5J6WTU8_9GAMM</name>
<dbReference type="EMBL" id="CP040449">
    <property type="protein sequence ID" value="QFI53657.1"/>
    <property type="molecule type" value="Genomic_DNA"/>
</dbReference>
<gene>
    <name evidence="5" type="ORF">FE240_02395</name>
</gene>
<dbReference type="Gene3D" id="3.30.70.270">
    <property type="match status" value="1"/>
</dbReference>
<keyword evidence="6" id="KW-1185">Reference proteome</keyword>
<sequence>MHENKRPSSHYLLTKIFMVLAVVIPLVSLGITLINYRNNVQVKLDGFRQMLQTLDATYLYKLVHENERQLEVLGNTLDREALVRGGSAISSSWRAAHRIKMDEHFIYFYHLGSGRLESYPQWVPPLGFEPEQRPWYALLKEEGKQQGWVGPYTQYGSENRVLTLVRRIDASNGHPLGVLMADLPLDGVQQSLERALGSQVGSLYLTDTGRNRMIAAVHPEWLRGLTGDEIDCEETLSWLYHGVALTHRLSYVGWELGIYLPPHLFRQVLMEVLALVLLPALLLLLVVGLGLRSLLRIFQLEIGMVQERLCTLGERRGEHAHRDNWFVGKSLGTLEELEISYQEHKQALRIDALTGIFNRRAFDEDRFKLAQHNEPFSMVLIDVDHFKQINDNFGHQFGDMVLRRIGGVLERNLGFTHVYRIGGDEFAALLLSERSKIEEQLAQLQRETRAQRWREGECRVSLSMGVAMNGLGNCQQFERADEALYRSKAAGRNCWHFAE</sequence>
<dbReference type="GO" id="GO:1902201">
    <property type="term" value="P:negative regulation of bacterial-type flagellum-dependent cell motility"/>
    <property type="evidence" value="ECO:0007669"/>
    <property type="project" value="TreeGrafter"/>
</dbReference>
<dbReference type="NCBIfam" id="TIGR00254">
    <property type="entry name" value="GGDEF"/>
    <property type="match status" value="1"/>
</dbReference>
<dbReference type="KEGG" id="asim:FE240_02395"/>
<evidence type="ECO:0000313" key="5">
    <source>
        <dbReference type="EMBL" id="QFI53657.1"/>
    </source>
</evidence>
<feature type="domain" description="GGDEF" evidence="4">
    <location>
        <begin position="374"/>
        <end position="499"/>
    </location>
</feature>
<dbReference type="InterPro" id="IPR029787">
    <property type="entry name" value="Nucleotide_cyclase"/>
</dbReference>
<dbReference type="Pfam" id="PF00990">
    <property type="entry name" value="GGDEF"/>
    <property type="match status" value="1"/>
</dbReference>
<dbReference type="SMART" id="SM00267">
    <property type="entry name" value="GGDEF"/>
    <property type="match status" value="1"/>
</dbReference>
<proteinExistence type="predicted"/>
<evidence type="ECO:0000256" key="2">
    <source>
        <dbReference type="SAM" id="Coils"/>
    </source>
</evidence>
<keyword evidence="2" id="KW-0175">Coiled coil</keyword>
<protein>
    <recommendedName>
        <fullName evidence="1">diguanylate cyclase</fullName>
        <ecNumber evidence="1">2.7.7.65</ecNumber>
    </recommendedName>
</protein>
<dbReference type="CDD" id="cd01949">
    <property type="entry name" value="GGDEF"/>
    <property type="match status" value="1"/>
</dbReference>
<keyword evidence="3" id="KW-0812">Transmembrane</keyword>
<keyword evidence="3" id="KW-1133">Transmembrane helix</keyword>
<keyword evidence="3" id="KW-0472">Membrane</keyword>
<dbReference type="SUPFAM" id="SSF55073">
    <property type="entry name" value="Nucleotide cyclase"/>
    <property type="match status" value="1"/>
</dbReference>
<dbReference type="Gene3D" id="3.30.450.20">
    <property type="entry name" value="PAS domain"/>
    <property type="match status" value="1"/>
</dbReference>
<accession>A0A5J6WTU8</accession>
<organism evidence="5 6">
    <name type="scientific">Aeromonas simiae</name>
    <dbReference type="NCBI Taxonomy" id="218936"/>
    <lineage>
        <taxon>Bacteria</taxon>
        <taxon>Pseudomonadati</taxon>
        <taxon>Pseudomonadota</taxon>
        <taxon>Gammaproteobacteria</taxon>
        <taxon>Aeromonadales</taxon>
        <taxon>Aeromonadaceae</taxon>
        <taxon>Aeromonas</taxon>
    </lineage>
</organism>
<dbReference type="PROSITE" id="PS50887">
    <property type="entry name" value="GGDEF"/>
    <property type="match status" value="1"/>
</dbReference>
<evidence type="ECO:0000256" key="3">
    <source>
        <dbReference type="SAM" id="Phobius"/>
    </source>
</evidence>
<dbReference type="GO" id="GO:0043709">
    <property type="term" value="P:cell adhesion involved in single-species biofilm formation"/>
    <property type="evidence" value="ECO:0007669"/>
    <property type="project" value="TreeGrafter"/>
</dbReference>
<dbReference type="InterPro" id="IPR043128">
    <property type="entry name" value="Rev_trsase/Diguanyl_cyclase"/>
</dbReference>
<dbReference type="AlphaFoldDB" id="A0A5J6WTU8"/>
<dbReference type="GO" id="GO:0052621">
    <property type="term" value="F:diguanylate cyclase activity"/>
    <property type="evidence" value="ECO:0007669"/>
    <property type="project" value="UniProtKB-EC"/>
</dbReference>
<dbReference type="InterPro" id="IPR000160">
    <property type="entry name" value="GGDEF_dom"/>
</dbReference>
<dbReference type="EC" id="2.7.7.65" evidence="1"/>
<dbReference type="PANTHER" id="PTHR45138">
    <property type="entry name" value="REGULATORY COMPONENTS OF SENSORY TRANSDUCTION SYSTEM"/>
    <property type="match status" value="1"/>
</dbReference>
<evidence type="ECO:0000259" key="4">
    <source>
        <dbReference type="PROSITE" id="PS50887"/>
    </source>
</evidence>
<feature type="coiled-coil region" evidence="2">
    <location>
        <begin position="427"/>
        <end position="454"/>
    </location>
</feature>
<feature type="transmembrane region" description="Helical" evidence="3">
    <location>
        <begin position="268"/>
        <end position="291"/>
    </location>
</feature>
<evidence type="ECO:0000256" key="1">
    <source>
        <dbReference type="ARBA" id="ARBA00012528"/>
    </source>
</evidence>
<dbReference type="GO" id="GO:0005886">
    <property type="term" value="C:plasma membrane"/>
    <property type="evidence" value="ECO:0007669"/>
    <property type="project" value="TreeGrafter"/>
</dbReference>
<evidence type="ECO:0000313" key="6">
    <source>
        <dbReference type="Proteomes" id="UP000594034"/>
    </source>
</evidence>
<dbReference type="InterPro" id="IPR050469">
    <property type="entry name" value="Diguanylate_Cyclase"/>
</dbReference>
<feature type="transmembrane region" description="Helical" evidence="3">
    <location>
        <begin position="12"/>
        <end position="34"/>
    </location>
</feature>
<reference evidence="5 6" key="1">
    <citation type="submission" date="2019-05" db="EMBL/GenBank/DDBJ databases">
        <title>OXA-830, a novel chromosomally encoded expanded-spectrum class D beta-lactamase in Aeromonas simiae.</title>
        <authorList>
            <person name="Zhou W."/>
            <person name="Chen Q."/>
        </authorList>
    </citation>
    <scope>NUCLEOTIDE SEQUENCE [LARGE SCALE GENOMIC DNA]</scope>
    <source>
        <strain evidence="5 6">A6</strain>
    </source>
</reference>